<evidence type="ECO:0000256" key="2">
    <source>
        <dbReference type="ARBA" id="ARBA00022475"/>
    </source>
</evidence>
<reference evidence="10 11" key="1">
    <citation type="submission" date="2016-02" db="EMBL/GenBank/DDBJ databases">
        <authorList>
            <person name="Wen L."/>
            <person name="He K."/>
            <person name="Yang H."/>
        </authorList>
    </citation>
    <scope>NUCLEOTIDE SEQUENCE [LARGE SCALE GENOMIC DNA]</scope>
    <source>
        <strain evidence="10 11">CZ1127</strain>
    </source>
</reference>
<evidence type="ECO:0000313" key="11">
    <source>
        <dbReference type="Proteomes" id="UP000092967"/>
    </source>
</evidence>
<dbReference type="GO" id="GO:0005886">
    <property type="term" value="C:plasma membrane"/>
    <property type="evidence" value="ECO:0007669"/>
    <property type="project" value="UniProtKB-SubCell"/>
</dbReference>
<evidence type="ECO:0000256" key="6">
    <source>
        <dbReference type="ARBA" id="ARBA00022989"/>
    </source>
</evidence>
<dbReference type="AlphaFoldDB" id="A0A1B1Y3C3"/>
<evidence type="ECO:0000256" key="8">
    <source>
        <dbReference type="SAM" id="Phobius"/>
    </source>
</evidence>
<dbReference type="KEGG" id="wfu:AXE80_02720"/>
<comment type="subcellular location">
    <subcellularLocation>
        <location evidence="1">Cell membrane</location>
        <topology evidence="1">Multi-pass membrane protein</topology>
    </subcellularLocation>
</comment>
<feature type="transmembrane region" description="Helical" evidence="8">
    <location>
        <begin position="259"/>
        <end position="281"/>
    </location>
</feature>
<accession>A0A1B1Y3C3</accession>
<feature type="transmembrane region" description="Helical" evidence="8">
    <location>
        <begin position="12"/>
        <end position="33"/>
    </location>
</feature>
<proteinExistence type="predicted"/>
<feature type="domain" description="ArnT-like N-terminal" evidence="9">
    <location>
        <begin position="40"/>
        <end position="227"/>
    </location>
</feature>
<dbReference type="GO" id="GO:0006493">
    <property type="term" value="P:protein O-linked glycosylation"/>
    <property type="evidence" value="ECO:0007669"/>
    <property type="project" value="InterPro"/>
</dbReference>
<dbReference type="GO" id="GO:0010041">
    <property type="term" value="P:response to iron(III) ion"/>
    <property type="evidence" value="ECO:0007669"/>
    <property type="project" value="TreeGrafter"/>
</dbReference>
<dbReference type="GO" id="GO:0000030">
    <property type="term" value="F:mannosyltransferase activity"/>
    <property type="evidence" value="ECO:0007669"/>
    <property type="project" value="InterPro"/>
</dbReference>
<name>A0A1B1Y3C3_9FLAO</name>
<dbReference type="PANTHER" id="PTHR33908:SF3">
    <property type="entry name" value="UNDECAPRENYL PHOSPHATE-ALPHA-4-AMINO-4-DEOXY-L-ARABINOSE ARABINOSYL TRANSFERASE"/>
    <property type="match status" value="1"/>
</dbReference>
<evidence type="ECO:0000256" key="7">
    <source>
        <dbReference type="ARBA" id="ARBA00023136"/>
    </source>
</evidence>
<keyword evidence="2" id="KW-1003">Cell membrane</keyword>
<feature type="transmembrane region" description="Helical" evidence="8">
    <location>
        <begin position="318"/>
        <end position="335"/>
    </location>
</feature>
<feature type="transmembrane region" description="Helical" evidence="8">
    <location>
        <begin position="379"/>
        <end position="398"/>
    </location>
</feature>
<gene>
    <name evidence="10" type="ORF">AXE80_02720</name>
</gene>
<dbReference type="EMBL" id="CP014224">
    <property type="protein sequence ID" value="ANW95263.1"/>
    <property type="molecule type" value="Genomic_DNA"/>
</dbReference>
<evidence type="ECO:0000259" key="9">
    <source>
        <dbReference type="Pfam" id="PF02366"/>
    </source>
</evidence>
<dbReference type="RefSeq" id="WP_068824368.1">
    <property type="nucleotide sequence ID" value="NZ_CP014224.1"/>
</dbReference>
<dbReference type="InterPro" id="IPR003342">
    <property type="entry name" value="ArnT-like_N"/>
</dbReference>
<dbReference type="OrthoDB" id="9792789at2"/>
<protein>
    <recommendedName>
        <fullName evidence="9">ArnT-like N-terminal domain-containing protein</fullName>
    </recommendedName>
</protein>
<evidence type="ECO:0000256" key="3">
    <source>
        <dbReference type="ARBA" id="ARBA00022676"/>
    </source>
</evidence>
<dbReference type="InterPro" id="IPR050297">
    <property type="entry name" value="LipidA_mod_glycosyltrf_83"/>
</dbReference>
<keyword evidence="3" id="KW-0328">Glycosyltransferase</keyword>
<feature type="transmembrane region" description="Helical" evidence="8">
    <location>
        <begin position="347"/>
        <end position="367"/>
    </location>
</feature>
<feature type="transmembrane region" description="Helical" evidence="8">
    <location>
        <begin position="405"/>
        <end position="426"/>
    </location>
</feature>
<feature type="transmembrane region" description="Helical" evidence="8">
    <location>
        <begin position="162"/>
        <end position="195"/>
    </location>
</feature>
<keyword evidence="6 8" id="KW-1133">Transmembrane helix</keyword>
<evidence type="ECO:0000256" key="5">
    <source>
        <dbReference type="ARBA" id="ARBA00022692"/>
    </source>
</evidence>
<dbReference type="STRING" id="1790137.AXE80_02720"/>
<dbReference type="GO" id="GO:0016763">
    <property type="term" value="F:pentosyltransferase activity"/>
    <property type="evidence" value="ECO:0007669"/>
    <property type="project" value="TreeGrafter"/>
</dbReference>
<feature type="transmembrane region" description="Helical" evidence="8">
    <location>
        <begin position="78"/>
        <end position="104"/>
    </location>
</feature>
<feature type="transmembrane region" description="Helical" evidence="8">
    <location>
        <begin position="140"/>
        <end position="156"/>
    </location>
</feature>
<dbReference type="PANTHER" id="PTHR33908">
    <property type="entry name" value="MANNOSYLTRANSFERASE YKCB-RELATED"/>
    <property type="match status" value="1"/>
</dbReference>
<dbReference type="GO" id="GO:0009103">
    <property type="term" value="P:lipopolysaccharide biosynthetic process"/>
    <property type="evidence" value="ECO:0007669"/>
    <property type="project" value="UniProtKB-ARBA"/>
</dbReference>
<feature type="transmembrane region" description="Helical" evidence="8">
    <location>
        <begin position="293"/>
        <end position="312"/>
    </location>
</feature>
<evidence type="ECO:0000256" key="1">
    <source>
        <dbReference type="ARBA" id="ARBA00004651"/>
    </source>
</evidence>
<keyword evidence="11" id="KW-1185">Reference proteome</keyword>
<keyword evidence="5 8" id="KW-0812">Transmembrane</keyword>
<dbReference type="Proteomes" id="UP000092967">
    <property type="component" value="Chromosome"/>
</dbReference>
<keyword evidence="7 8" id="KW-0472">Membrane</keyword>
<feature type="transmembrane region" description="Helical" evidence="8">
    <location>
        <begin position="116"/>
        <end position="133"/>
    </location>
</feature>
<feature type="transmembrane region" description="Helical" evidence="8">
    <location>
        <begin position="207"/>
        <end position="226"/>
    </location>
</feature>
<dbReference type="Pfam" id="PF02366">
    <property type="entry name" value="PMT"/>
    <property type="match status" value="1"/>
</dbReference>
<evidence type="ECO:0000313" key="10">
    <source>
        <dbReference type="EMBL" id="ANW95263.1"/>
    </source>
</evidence>
<sequence>MKFFDLKNPLWWMFLLAFVLCLFGSGSSIIYILDEAKNSEAAREMLQYGNVFRPTFNDVIRTDKPPFHYFFMMIGYKLFGVNAFGARLFSALFGTLTILMTFIFTQKHLGDKIAKITFWILLSSFYFIQEFHLAVPDPYLIFWMSLIFFCYIDFFISKNVKILWLLYFSMGFGVLTKGPVAIALPTLVAFVHLILVKQFTFKQILSFKPFLGLILVLLISVPWFYLAHIETQGVFTEGFFLKHNVARFQDKMEGHGGSFLITIGFVLLGMLPFSLWIFRALFLALKQKGQNKFLFFCSVAVVVFVTFFAISATKLPNYTMPCYPLIAIVLAWFFNEVLNAKSFKGKYIEWAFLILIAIALPVAGYIGLSLESSLESKKWIALLLVFIPIGVVVAFYCFIKKNFVISFKIISSIFIGFSLLLFGFVFPQLTKESPVEKFKESIASHRPVIVYKRMDAAFPINFNRTYKIVDTVEEIETFFKEFPNGVVMTNTRNKDEINELSIFNQLFSQKSLFENHTTRVYEKDQSK</sequence>
<keyword evidence="4" id="KW-0808">Transferase</keyword>
<organism evidence="10 11">
    <name type="scientific">Wenyingzhuangia fucanilytica</name>
    <dbReference type="NCBI Taxonomy" id="1790137"/>
    <lineage>
        <taxon>Bacteria</taxon>
        <taxon>Pseudomonadati</taxon>
        <taxon>Bacteroidota</taxon>
        <taxon>Flavobacteriia</taxon>
        <taxon>Flavobacteriales</taxon>
        <taxon>Flavobacteriaceae</taxon>
        <taxon>Wenyingzhuangia</taxon>
    </lineage>
</organism>
<evidence type="ECO:0000256" key="4">
    <source>
        <dbReference type="ARBA" id="ARBA00022679"/>
    </source>
</evidence>